<feature type="domain" description="Fibronectin type-III" evidence="1">
    <location>
        <begin position="94"/>
        <end position="185"/>
    </location>
</feature>
<dbReference type="AlphaFoldDB" id="A0A383BQS1"/>
<evidence type="ECO:0000259" key="1">
    <source>
        <dbReference type="PROSITE" id="PS50853"/>
    </source>
</evidence>
<reference evidence="2" key="1">
    <citation type="submission" date="2018-05" db="EMBL/GenBank/DDBJ databases">
        <authorList>
            <person name="Lanie J.A."/>
            <person name="Ng W.-L."/>
            <person name="Kazmierczak K.M."/>
            <person name="Andrzejewski T.M."/>
            <person name="Davidsen T.M."/>
            <person name="Wayne K.J."/>
            <person name="Tettelin H."/>
            <person name="Glass J.I."/>
            <person name="Rusch D."/>
            <person name="Podicherti R."/>
            <person name="Tsui H.-C.T."/>
            <person name="Winkler M.E."/>
        </authorList>
    </citation>
    <scope>NUCLEOTIDE SEQUENCE</scope>
</reference>
<feature type="non-terminal residue" evidence="2">
    <location>
        <position position="244"/>
    </location>
</feature>
<evidence type="ECO:0000313" key="2">
    <source>
        <dbReference type="EMBL" id="SVE22254.1"/>
    </source>
</evidence>
<organism evidence="2">
    <name type="scientific">marine metagenome</name>
    <dbReference type="NCBI Taxonomy" id="408172"/>
    <lineage>
        <taxon>unclassified sequences</taxon>
        <taxon>metagenomes</taxon>
        <taxon>ecological metagenomes</taxon>
    </lineage>
</organism>
<dbReference type="InterPro" id="IPR003961">
    <property type="entry name" value="FN3_dom"/>
</dbReference>
<dbReference type="InterPro" id="IPR013783">
    <property type="entry name" value="Ig-like_fold"/>
</dbReference>
<name>A0A383BQS1_9ZZZZ</name>
<dbReference type="InterPro" id="IPR036116">
    <property type="entry name" value="FN3_sf"/>
</dbReference>
<dbReference type="SUPFAM" id="SSF49265">
    <property type="entry name" value="Fibronectin type III"/>
    <property type="match status" value="2"/>
</dbReference>
<dbReference type="InterPro" id="IPR035986">
    <property type="entry name" value="PKD_dom_sf"/>
</dbReference>
<sequence length="244" mass="25477">VTTNLTILPQFNVSIQASGGGTACSGSGVLLSMTTFASAANTYQWSDANGTISGATSSTYTAASSGTYSLTVTNPSGCTATSNAVAVSIITVSTPTGMYASNIQLNKGTMNWSAVANANHYDIRFRAQGSATWTTLMLNILTTSKQKSGLTSSTTYEWQVRSACSNDSSSVSAWSSTQSFTTLTPCTVPTNPTTAGITLTAATLTWDAVAGAWGYIVRYKQTAQPWSAWVYDTVNTNSYALSSL</sequence>
<protein>
    <recommendedName>
        <fullName evidence="1">Fibronectin type-III domain-containing protein</fullName>
    </recommendedName>
</protein>
<dbReference type="PROSITE" id="PS50853">
    <property type="entry name" value="FN3"/>
    <property type="match status" value="2"/>
</dbReference>
<dbReference type="EMBL" id="UINC01202447">
    <property type="protein sequence ID" value="SVE22254.1"/>
    <property type="molecule type" value="Genomic_DNA"/>
</dbReference>
<feature type="domain" description="Fibronectin type-III" evidence="1">
    <location>
        <begin position="188"/>
        <end position="244"/>
    </location>
</feature>
<feature type="non-terminal residue" evidence="2">
    <location>
        <position position="1"/>
    </location>
</feature>
<gene>
    <name evidence="2" type="ORF">METZ01_LOCUS475108</name>
</gene>
<accession>A0A383BQS1</accession>
<dbReference type="Gene3D" id="2.60.40.10">
    <property type="entry name" value="Immunoglobulins"/>
    <property type="match status" value="3"/>
</dbReference>
<proteinExistence type="predicted"/>
<dbReference type="SUPFAM" id="SSF49299">
    <property type="entry name" value="PKD domain"/>
    <property type="match status" value="1"/>
</dbReference>